<dbReference type="Proteomes" id="UP000198661">
    <property type="component" value="Unassembled WGS sequence"/>
</dbReference>
<reference evidence="2" key="1">
    <citation type="submission" date="2016-10" db="EMBL/GenBank/DDBJ databases">
        <authorList>
            <person name="Varghese N."/>
            <person name="Submissions S."/>
        </authorList>
    </citation>
    <scope>NUCLEOTIDE SEQUENCE [LARGE SCALE GENOMIC DNA]</scope>
    <source>
        <strain evidence="2">DSM 44945</strain>
    </source>
</reference>
<gene>
    <name evidence="1" type="ORF">SAMN04488025_109104</name>
</gene>
<dbReference type="OrthoDB" id="2988156at2"/>
<evidence type="ECO:0000313" key="1">
    <source>
        <dbReference type="EMBL" id="SFF94541.1"/>
    </source>
</evidence>
<dbReference type="EMBL" id="FOOK01000009">
    <property type="protein sequence ID" value="SFF94541.1"/>
    <property type="molecule type" value="Genomic_DNA"/>
</dbReference>
<evidence type="ECO:0000313" key="2">
    <source>
        <dbReference type="Proteomes" id="UP000198661"/>
    </source>
</evidence>
<name>A0A1I2MZK2_9BACL</name>
<keyword evidence="2" id="KW-1185">Reference proteome</keyword>
<dbReference type="AlphaFoldDB" id="A0A1I2MZK2"/>
<dbReference type="RefSeq" id="WP_092037402.1">
    <property type="nucleotide sequence ID" value="NZ_FOOK01000009.1"/>
</dbReference>
<accession>A0A1I2MZK2</accession>
<proteinExistence type="predicted"/>
<sequence>MIAEFYESWRSIRKKARGKLSHEQARHFHENERPYVVIISDKNRPQYIVKMTFNKKGFCGVLYLNENLDSELVEAYVLIGQQLFLKNVQKRYFDGREISLVTYLYEVDGRYRKNFFIGGKETDDVEYGTCDVSNHFREMIQFMNYDSILPEEARRGLSGG</sequence>
<organism evidence="1 2">
    <name type="scientific">Planifilum fulgidum</name>
    <dbReference type="NCBI Taxonomy" id="201973"/>
    <lineage>
        <taxon>Bacteria</taxon>
        <taxon>Bacillati</taxon>
        <taxon>Bacillota</taxon>
        <taxon>Bacilli</taxon>
        <taxon>Bacillales</taxon>
        <taxon>Thermoactinomycetaceae</taxon>
        <taxon>Planifilum</taxon>
    </lineage>
</organism>
<protein>
    <submittedName>
        <fullName evidence="1">Uncharacterized protein</fullName>
    </submittedName>
</protein>